<reference evidence="4 5" key="2">
    <citation type="submission" date="2019-08" db="EMBL/GenBank/DDBJ databases">
        <authorList>
            <person name="Henke P."/>
        </authorList>
    </citation>
    <scope>NUCLEOTIDE SEQUENCE [LARGE SCALE GENOMIC DNA]</scope>
    <source>
        <strain evidence="4">Phe10_nw2017</strain>
    </source>
</reference>
<dbReference type="Proteomes" id="UP000321083">
    <property type="component" value="Unassembled WGS sequence"/>
</dbReference>
<dbReference type="InterPro" id="IPR011429">
    <property type="entry name" value="Cyt_c_Planctomycete-type"/>
</dbReference>
<dbReference type="Pfam" id="PF07635">
    <property type="entry name" value="PSCyt1"/>
    <property type="match status" value="1"/>
</dbReference>
<dbReference type="Pfam" id="PF07587">
    <property type="entry name" value="PSD1"/>
    <property type="match status" value="1"/>
</dbReference>
<dbReference type="PANTHER" id="PTHR35889:SF3">
    <property type="entry name" value="F-BOX DOMAIN-CONTAINING PROTEIN"/>
    <property type="match status" value="1"/>
</dbReference>
<dbReference type="InterPro" id="IPR011444">
    <property type="entry name" value="DUF1549"/>
</dbReference>
<dbReference type="InterPro" id="IPR022655">
    <property type="entry name" value="DUF1553"/>
</dbReference>
<evidence type="ECO:0008006" key="6">
    <source>
        <dbReference type="Google" id="ProtNLM"/>
    </source>
</evidence>
<proteinExistence type="predicted"/>
<organism evidence="4 5">
    <name type="scientific">Planctomyces bekefii</name>
    <dbReference type="NCBI Taxonomy" id="1653850"/>
    <lineage>
        <taxon>Bacteria</taxon>
        <taxon>Pseudomonadati</taxon>
        <taxon>Planctomycetota</taxon>
        <taxon>Planctomycetia</taxon>
        <taxon>Planctomycetales</taxon>
        <taxon>Planctomycetaceae</taxon>
        <taxon>Planctomyces</taxon>
    </lineage>
</organism>
<gene>
    <name evidence="4" type="ORF">E3A20_14530</name>
</gene>
<feature type="domain" description="DUF1549" evidence="1">
    <location>
        <begin position="166"/>
        <end position="366"/>
    </location>
</feature>
<protein>
    <recommendedName>
        <fullName evidence="6">Cytochrome c domain-containing protein</fullName>
    </recommendedName>
</protein>
<feature type="non-terminal residue" evidence="4">
    <location>
        <position position="913"/>
    </location>
</feature>
<dbReference type="EMBL" id="SRHE01000281">
    <property type="protein sequence ID" value="TWW09418.1"/>
    <property type="molecule type" value="Genomic_DNA"/>
</dbReference>
<sequence>MAASVPTTHTPRLLHLLLIAALPLGLLNSTCPAADYENDIKPLLKSRCYACHGALKQEAGLRLDTGSLIRSGGDSGPALQPGQPAASLLVHKITANDPAIRMPPEGEPLSPAQISLLQNWIADGGLSPDNEQPESDPRSHWAFQPITRPPVPAISSSAPHQTIRNPIDAFLQQRRLQADISPQPEAPRIILLRRLHMDLLGLPPTLADIAACENDPSPDWYERTVTRLLQDPRHGERWARHWMDVWRYSDWWGLGDQLRNSQKHIWHWRDWIVESLNADTPYDEMVRLMLAGDELHPNDLSKLRATGYLARNYWLFNRPQWMEETVEHVSKGFLGLTMNCARCHDHKYDPLQQQDYYRLRAFFEPYHVRVDMVPGQTDLSRDGVPRAFDGLPDEPTWLYIRGDERNPDKSHPITPDVPAILNFEPLSIQPVTLPADAWQPELRPWVIDSYVAAARQTLDKATTARQQAADSLAVAGKALESYSAPAPPPRGNTLVAEQFQTPDTARWQLIGGDWHHQPGALSQRQDGKIRSALRWKGPVPQDFEATVRFTIRGGSQYRSVGIAFDTVLPQNTPDAAEGTSEQNVYVSAQDAGPKIHAAHLQAGQWQYPGGAAVRQLPIRLNQTYLLQLKVRGSLLNAFLDNAPVLAFETPLARHTGALQLTVFDALVDVHEFQLHELHPEIAMIPATTDPAQLAPPTLAQLQAAVRAAESALQLATADIVVAEAALESVRARAAAVRSPADQQLSAAAVRAERQLAVAAARRQLAVAEQQQANNSKPETAQQALTAAQQNLEKATAAAAAEVRPEDSFTKFSGAAWTPTRFFNSGKDDPEVRFQPVSTGRRSALARWITDRRNPLTARVAVNHLWTRHMGQPLVPTMFDFGRKGTPPEHPELLDWLACELMDSGWSMRHVHSL</sequence>
<feature type="domain" description="DUF1553" evidence="2">
    <location>
        <begin position="840"/>
        <end position="911"/>
    </location>
</feature>
<evidence type="ECO:0000313" key="4">
    <source>
        <dbReference type="EMBL" id="TWW09418.1"/>
    </source>
</evidence>
<dbReference type="GO" id="GO:0009055">
    <property type="term" value="F:electron transfer activity"/>
    <property type="evidence" value="ECO:0007669"/>
    <property type="project" value="InterPro"/>
</dbReference>
<evidence type="ECO:0000259" key="2">
    <source>
        <dbReference type="Pfam" id="PF07587"/>
    </source>
</evidence>
<evidence type="ECO:0000259" key="1">
    <source>
        <dbReference type="Pfam" id="PF07583"/>
    </source>
</evidence>
<accession>A0A5C6M4B7</accession>
<dbReference type="AlphaFoldDB" id="A0A5C6M4B7"/>
<name>A0A5C6M4B7_9PLAN</name>
<comment type="caution">
    <text evidence="4">The sequence shown here is derived from an EMBL/GenBank/DDBJ whole genome shotgun (WGS) entry which is preliminary data.</text>
</comment>
<keyword evidence="5" id="KW-1185">Reference proteome</keyword>
<dbReference type="Pfam" id="PF07583">
    <property type="entry name" value="PSCyt2"/>
    <property type="match status" value="1"/>
</dbReference>
<feature type="domain" description="Cytochrome C Planctomycete-type" evidence="3">
    <location>
        <begin position="48"/>
        <end position="106"/>
    </location>
</feature>
<dbReference type="Gene3D" id="2.60.120.560">
    <property type="entry name" value="Exo-inulinase, domain 1"/>
    <property type="match status" value="1"/>
</dbReference>
<evidence type="ECO:0000313" key="5">
    <source>
        <dbReference type="Proteomes" id="UP000321083"/>
    </source>
</evidence>
<dbReference type="GO" id="GO:0020037">
    <property type="term" value="F:heme binding"/>
    <property type="evidence" value="ECO:0007669"/>
    <property type="project" value="InterPro"/>
</dbReference>
<dbReference type="InterPro" id="IPR036909">
    <property type="entry name" value="Cyt_c-like_dom_sf"/>
</dbReference>
<evidence type="ECO:0000259" key="3">
    <source>
        <dbReference type="Pfam" id="PF07635"/>
    </source>
</evidence>
<dbReference type="PANTHER" id="PTHR35889">
    <property type="entry name" value="CYCLOINULO-OLIGOSACCHARIDE FRUCTANOTRANSFERASE-RELATED"/>
    <property type="match status" value="1"/>
</dbReference>
<reference evidence="4 5" key="1">
    <citation type="submission" date="2019-08" db="EMBL/GenBank/DDBJ databases">
        <title>100 year-old enigma solved: identification of Planctomyces bekefii, the type genus and species of the phylum Planctomycetes.</title>
        <authorList>
            <person name="Svetlana D.N."/>
            <person name="Overmann J."/>
        </authorList>
    </citation>
    <scope>NUCLEOTIDE SEQUENCE [LARGE SCALE GENOMIC DNA]</scope>
    <source>
        <strain evidence="4">Phe10_nw2017</strain>
    </source>
</reference>
<dbReference type="SUPFAM" id="SSF46626">
    <property type="entry name" value="Cytochrome c"/>
    <property type="match status" value="1"/>
</dbReference>